<sequence length="156" mass="17946">MNITMKQVPGFKAVGVMWKGSFQGANAGEIRELMQTFRENIHVFAESEVEKNSIIGISYDVTKEGFTYYICCKTTNLADVPVGMYEIEVPALTYVTVEHRAEEDISETYTNVYHWIKENGYELNNEINVNHLEIYPADYHPIQERPRLTIHIPVKA</sequence>
<dbReference type="InterPro" id="IPR029442">
    <property type="entry name" value="GyrI-like"/>
</dbReference>
<evidence type="ECO:0000313" key="3">
    <source>
        <dbReference type="Proteomes" id="UP000613512"/>
    </source>
</evidence>
<reference evidence="2" key="1">
    <citation type="journal article" date="2014" name="Int. J. Syst. Evol. Microbiol.">
        <title>Complete genome sequence of Corynebacterium casei LMG S-19264T (=DSM 44701T), isolated from a smear-ripened cheese.</title>
        <authorList>
            <consortium name="US DOE Joint Genome Institute (JGI-PGF)"/>
            <person name="Walter F."/>
            <person name="Albersmeier A."/>
            <person name="Kalinowski J."/>
            <person name="Ruckert C."/>
        </authorList>
    </citation>
    <scope>NUCLEOTIDE SEQUENCE</scope>
    <source>
        <strain evidence="2">CGMCC 1.12408</strain>
    </source>
</reference>
<dbReference type="SUPFAM" id="SSF55136">
    <property type="entry name" value="Probable bacterial effector-binding domain"/>
    <property type="match status" value="1"/>
</dbReference>
<proteinExistence type="predicted"/>
<accession>A0A916WAK2</accession>
<dbReference type="AlphaFoldDB" id="A0A916WAK2"/>
<dbReference type="Gene3D" id="3.20.80.10">
    <property type="entry name" value="Regulatory factor, effector binding domain"/>
    <property type="match status" value="1"/>
</dbReference>
<evidence type="ECO:0000313" key="2">
    <source>
        <dbReference type="EMBL" id="GGA82858.1"/>
    </source>
</evidence>
<protein>
    <recommendedName>
        <fullName evidence="1">AraC effector-binding domain-containing protein</fullName>
    </recommendedName>
</protein>
<reference evidence="2" key="2">
    <citation type="submission" date="2020-09" db="EMBL/GenBank/DDBJ databases">
        <authorList>
            <person name="Sun Q."/>
            <person name="Zhou Y."/>
        </authorList>
    </citation>
    <scope>NUCLEOTIDE SEQUENCE</scope>
    <source>
        <strain evidence="2">CGMCC 1.12408</strain>
    </source>
</reference>
<evidence type="ECO:0000259" key="1">
    <source>
        <dbReference type="SMART" id="SM00871"/>
    </source>
</evidence>
<dbReference type="EMBL" id="BMEY01000015">
    <property type="protein sequence ID" value="GGA82858.1"/>
    <property type="molecule type" value="Genomic_DNA"/>
</dbReference>
<dbReference type="Pfam" id="PF06445">
    <property type="entry name" value="GyrI-like"/>
    <property type="match status" value="1"/>
</dbReference>
<keyword evidence="3" id="KW-1185">Reference proteome</keyword>
<gene>
    <name evidence="2" type="ORF">GCM10008025_27500</name>
</gene>
<feature type="domain" description="AraC effector-binding" evidence="1">
    <location>
        <begin position="1"/>
        <end position="155"/>
    </location>
</feature>
<dbReference type="InterPro" id="IPR011256">
    <property type="entry name" value="Reg_factor_effector_dom_sf"/>
</dbReference>
<name>A0A916WAK2_9BACI</name>
<dbReference type="InterPro" id="IPR010499">
    <property type="entry name" value="AraC_E-bd"/>
</dbReference>
<dbReference type="RefSeq" id="WP_188385248.1">
    <property type="nucleotide sequence ID" value="NZ_BMEY01000015.1"/>
</dbReference>
<dbReference type="SMART" id="SM00871">
    <property type="entry name" value="AraC_E_bind"/>
    <property type="match status" value="1"/>
</dbReference>
<comment type="caution">
    <text evidence="2">The sequence shown here is derived from an EMBL/GenBank/DDBJ whole genome shotgun (WGS) entry which is preliminary data.</text>
</comment>
<organism evidence="2 3">
    <name type="scientific">Ornithinibacillus halotolerans</name>
    <dbReference type="NCBI Taxonomy" id="1274357"/>
    <lineage>
        <taxon>Bacteria</taxon>
        <taxon>Bacillati</taxon>
        <taxon>Bacillota</taxon>
        <taxon>Bacilli</taxon>
        <taxon>Bacillales</taxon>
        <taxon>Bacillaceae</taxon>
        <taxon>Ornithinibacillus</taxon>
    </lineage>
</organism>
<dbReference type="Proteomes" id="UP000613512">
    <property type="component" value="Unassembled WGS sequence"/>
</dbReference>